<protein>
    <submittedName>
        <fullName evidence="2">Uncharacterized protein</fullName>
    </submittedName>
</protein>
<dbReference type="AlphaFoldDB" id="A0A401TAU7"/>
<name>A0A401TAU7_CHIPU</name>
<reference evidence="2 3" key="1">
    <citation type="journal article" date="2018" name="Nat. Ecol. Evol.">
        <title>Shark genomes provide insights into elasmobranch evolution and the origin of vertebrates.</title>
        <authorList>
            <person name="Hara Y"/>
            <person name="Yamaguchi K"/>
            <person name="Onimaru K"/>
            <person name="Kadota M"/>
            <person name="Koyanagi M"/>
            <person name="Keeley SD"/>
            <person name="Tatsumi K"/>
            <person name="Tanaka K"/>
            <person name="Motone F"/>
            <person name="Kageyama Y"/>
            <person name="Nozu R"/>
            <person name="Adachi N"/>
            <person name="Nishimura O"/>
            <person name="Nakagawa R"/>
            <person name="Tanegashima C"/>
            <person name="Kiyatake I"/>
            <person name="Matsumoto R"/>
            <person name="Murakumo K"/>
            <person name="Nishida K"/>
            <person name="Terakita A"/>
            <person name="Kuratani S"/>
            <person name="Sato K"/>
            <person name="Hyodo S Kuraku.S."/>
        </authorList>
    </citation>
    <scope>NUCLEOTIDE SEQUENCE [LARGE SCALE GENOMIC DNA]</scope>
</reference>
<evidence type="ECO:0000313" key="2">
    <source>
        <dbReference type="EMBL" id="GCC39715.1"/>
    </source>
</evidence>
<organism evidence="2 3">
    <name type="scientific">Chiloscyllium punctatum</name>
    <name type="common">Brownbanded bambooshark</name>
    <name type="synonym">Hemiscyllium punctatum</name>
    <dbReference type="NCBI Taxonomy" id="137246"/>
    <lineage>
        <taxon>Eukaryota</taxon>
        <taxon>Metazoa</taxon>
        <taxon>Chordata</taxon>
        <taxon>Craniata</taxon>
        <taxon>Vertebrata</taxon>
        <taxon>Chondrichthyes</taxon>
        <taxon>Elasmobranchii</taxon>
        <taxon>Galeomorphii</taxon>
        <taxon>Galeoidea</taxon>
        <taxon>Orectolobiformes</taxon>
        <taxon>Hemiscylliidae</taxon>
        <taxon>Chiloscyllium</taxon>
    </lineage>
</organism>
<feature type="compositionally biased region" description="Basic and acidic residues" evidence="1">
    <location>
        <begin position="38"/>
        <end position="49"/>
    </location>
</feature>
<evidence type="ECO:0000256" key="1">
    <source>
        <dbReference type="SAM" id="MobiDB-lite"/>
    </source>
</evidence>
<evidence type="ECO:0000313" key="3">
    <source>
        <dbReference type="Proteomes" id="UP000287033"/>
    </source>
</evidence>
<keyword evidence="3" id="KW-1185">Reference proteome</keyword>
<proteinExistence type="predicted"/>
<dbReference type="Proteomes" id="UP000287033">
    <property type="component" value="Unassembled WGS sequence"/>
</dbReference>
<feature type="non-terminal residue" evidence="2">
    <location>
        <position position="90"/>
    </location>
</feature>
<gene>
    <name evidence="2" type="ORF">chiPu_0023641</name>
</gene>
<sequence>MGCGPHPKLDAIATTGDRAHRHSNNTPQPPTPPLPHVGLDRVRAPDVHPSEGVGGGGQPVNPDGILVSNSRSFSKPDPQERRDGGDGGWG</sequence>
<accession>A0A401TAU7</accession>
<feature type="compositionally biased region" description="Basic and acidic residues" evidence="1">
    <location>
        <begin position="77"/>
        <end position="90"/>
    </location>
</feature>
<feature type="region of interest" description="Disordered" evidence="1">
    <location>
        <begin position="1"/>
        <end position="90"/>
    </location>
</feature>
<comment type="caution">
    <text evidence="2">The sequence shown here is derived from an EMBL/GenBank/DDBJ whole genome shotgun (WGS) entry which is preliminary data.</text>
</comment>
<dbReference type="EMBL" id="BEZZ01024321">
    <property type="protein sequence ID" value="GCC39715.1"/>
    <property type="molecule type" value="Genomic_DNA"/>
</dbReference>